<keyword evidence="3" id="KW-1185">Reference proteome</keyword>
<sequence length="423" mass="47965">MDLWAVAAATGAGYVAKYWRNLTSKETESSSESLSLYSIDEQPEPRNLLQRKQDQTNPFWRLAGKHDRDGFLLHEEDFSGVTISNNSQRQGENNENLNLLSVTSFSQVLADNENFRVIGNGMQGKINLSDASGHIRNSYHGNENSFYNTYDLYDRMISSSFNVSEALIAALLPGFHNAKFSFFLGISVGIMSTIITNRSKVENMNALIMETENLVQDLQEELEMNDLMNIKEIADEDLEVLGTKKHQSLSGTPYALYTEQELHAELVAELERLELNMKKSSFETISDSMENSTIIFFLFPAGSCVVTDVVHGDLKLDKANDEAGSLSYPDNDVSETSTDHPDETKYAGSPQELSLRLHKVIQSRLEKWIMELETALENSQRRLHSLEMESIVSWRDYYGKVESTSQESQTFIDEYYNDNDSWL</sequence>
<dbReference type="EMBL" id="BDQV01000022">
    <property type="protein sequence ID" value="GAY44206.1"/>
    <property type="molecule type" value="Genomic_DNA"/>
</dbReference>
<gene>
    <name evidence="2" type="ORF">CUMW_080430</name>
</gene>
<evidence type="ECO:0000313" key="3">
    <source>
        <dbReference type="Proteomes" id="UP000236630"/>
    </source>
</evidence>
<dbReference type="PANTHER" id="PTHR33476:SF31">
    <property type="match status" value="1"/>
</dbReference>
<accession>A0A2H5NVP3</accession>
<dbReference type="Proteomes" id="UP000236630">
    <property type="component" value="Unassembled WGS sequence"/>
</dbReference>
<feature type="region of interest" description="Disordered" evidence="1">
    <location>
        <begin position="320"/>
        <end position="347"/>
    </location>
</feature>
<comment type="caution">
    <text evidence="2">The sequence shown here is derived from an EMBL/GenBank/DDBJ whole genome shotgun (WGS) entry which is preliminary data.</text>
</comment>
<dbReference type="InterPro" id="IPR040348">
    <property type="entry name" value="POLAR-like"/>
</dbReference>
<proteinExistence type="predicted"/>
<dbReference type="PANTHER" id="PTHR33476">
    <property type="entry name" value="EMB|CAB62613.1"/>
    <property type="match status" value="1"/>
</dbReference>
<dbReference type="GO" id="GO:0008356">
    <property type="term" value="P:asymmetric cell division"/>
    <property type="evidence" value="ECO:0007669"/>
    <property type="project" value="InterPro"/>
</dbReference>
<dbReference type="AlphaFoldDB" id="A0A2H5NVP3"/>
<reference evidence="2 3" key="1">
    <citation type="journal article" date="2017" name="Front. Genet.">
        <title>Draft sequencing of the heterozygous diploid genome of Satsuma (Citrus unshiu Marc.) using a hybrid assembly approach.</title>
        <authorList>
            <person name="Shimizu T."/>
            <person name="Tanizawa Y."/>
            <person name="Mochizuki T."/>
            <person name="Nagasaki H."/>
            <person name="Yoshioka T."/>
            <person name="Toyoda A."/>
            <person name="Fujiyama A."/>
            <person name="Kaminuma E."/>
            <person name="Nakamura Y."/>
        </authorList>
    </citation>
    <scope>NUCLEOTIDE SEQUENCE [LARGE SCALE GENOMIC DNA]</scope>
    <source>
        <strain evidence="3">cv. Miyagawa wase</strain>
    </source>
</reference>
<organism evidence="2 3">
    <name type="scientific">Citrus unshiu</name>
    <name type="common">Satsuma mandarin</name>
    <name type="synonym">Citrus nobilis var. unshiu</name>
    <dbReference type="NCBI Taxonomy" id="55188"/>
    <lineage>
        <taxon>Eukaryota</taxon>
        <taxon>Viridiplantae</taxon>
        <taxon>Streptophyta</taxon>
        <taxon>Embryophyta</taxon>
        <taxon>Tracheophyta</taxon>
        <taxon>Spermatophyta</taxon>
        <taxon>Magnoliopsida</taxon>
        <taxon>eudicotyledons</taxon>
        <taxon>Gunneridae</taxon>
        <taxon>Pentapetalae</taxon>
        <taxon>rosids</taxon>
        <taxon>malvids</taxon>
        <taxon>Sapindales</taxon>
        <taxon>Rutaceae</taxon>
        <taxon>Aurantioideae</taxon>
        <taxon>Citrus</taxon>
    </lineage>
</organism>
<name>A0A2H5NVP3_CITUN</name>
<evidence type="ECO:0000313" key="2">
    <source>
        <dbReference type="EMBL" id="GAY44206.1"/>
    </source>
</evidence>
<protein>
    <submittedName>
        <fullName evidence="2">Uncharacterized protein</fullName>
    </submittedName>
</protein>
<dbReference type="STRING" id="55188.A0A2H5NVP3"/>
<evidence type="ECO:0000256" key="1">
    <source>
        <dbReference type="SAM" id="MobiDB-lite"/>
    </source>
</evidence>